<dbReference type="InterPro" id="IPR013249">
    <property type="entry name" value="RNA_pol_sigma70_r4_t2"/>
</dbReference>
<dbReference type="Proteomes" id="UP000194221">
    <property type="component" value="Unassembled WGS sequence"/>
</dbReference>
<keyword evidence="4" id="KW-0804">Transcription</keyword>
<evidence type="ECO:0000256" key="4">
    <source>
        <dbReference type="ARBA" id="ARBA00023163"/>
    </source>
</evidence>
<dbReference type="InParanoid" id="A0A1Y2PC97"/>
<dbReference type="NCBIfam" id="TIGR02937">
    <property type="entry name" value="sigma70-ECF"/>
    <property type="match status" value="1"/>
</dbReference>
<dbReference type="SUPFAM" id="SSF88946">
    <property type="entry name" value="Sigma2 domain of RNA polymerase sigma factors"/>
    <property type="match status" value="1"/>
</dbReference>
<dbReference type="PANTHER" id="PTHR43133">
    <property type="entry name" value="RNA POLYMERASE ECF-TYPE SIGMA FACTO"/>
    <property type="match status" value="1"/>
</dbReference>
<dbReference type="SUPFAM" id="SSF88659">
    <property type="entry name" value="Sigma3 and sigma4 domains of RNA polymerase sigma factors"/>
    <property type="match status" value="1"/>
</dbReference>
<dbReference type="GO" id="GO:0006352">
    <property type="term" value="P:DNA-templated transcription initiation"/>
    <property type="evidence" value="ECO:0007669"/>
    <property type="project" value="InterPro"/>
</dbReference>
<keyword evidence="8" id="KW-1185">Reference proteome</keyword>
<evidence type="ECO:0000256" key="1">
    <source>
        <dbReference type="ARBA" id="ARBA00010641"/>
    </source>
</evidence>
<dbReference type="GO" id="GO:0003677">
    <property type="term" value="F:DNA binding"/>
    <property type="evidence" value="ECO:0007669"/>
    <property type="project" value="InterPro"/>
</dbReference>
<feature type="domain" description="RNA polymerase sigma-70 region 2" evidence="5">
    <location>
        <begin position="13"/>
        <end position="76"/>
    </location>
</feature>
<dbReference type="STRING" id="1635173.WH52_12475"/>
<dbReference type="Pfam" id="PF04542">
    <property type="entry name" value="Sigma70_r2"/>
    <property type="match status" value="1"/>
</dbReference>
<dbReference type="PANTHER" id="PTHR43133:SF45">
    <property type="entry name" value="RNA POLYMERASE ECF-TYPE SIGMA FACTOR"/>
    <property type="match status" value="1"/>
</dbReference>
<reference evidence="7 8" key="1">
    <citation type="submission" date="2015-03" db="EMBL/GenBank/DDBJ databases">
        <title>Genome sequence of Tenacibaculum sp. S2-2, isolated from intestinal microbiota of sea cucumber, Apostichopus japonicas.</title>
        <authorList>
            <person name="Shao Z."/>
            <person name="Wang L."/>
            <person name="Li X."/>
        </authorList>
    </citation>
    <scope>NUCLEOTIDE SEQUENCE [LARGE SCALE GENOMIC DNA]</scope>
    <source>
        <strain evidence="7 8">S2-2</strain>
    </source>
</reference>
<proteinExistence type="inferred from homology"/>
<accession>A0A1Y2PC97</accession>
<dbReference type="GO" id="GO:0016987">
    <property type="term" value="F:sigma factor activity"/>
    <property type="evidence" value="ECO:0007669"/>
    <property type="project" value="UniProtKB-KW"/>
</dbReference>
<keyword evidence="3" id="KW-0731">Sigma factor</keyword>
<dbReference type="InterPro" id="IPR036388">
    <property type="entry name" value="WH-like_DNA-bd_sf"/>
</dbReference>
<keyword evidence="2" id="KW-0805">Transcription regulation</keyword>
<evidence type="ECO:0000259" key="5">
    <source>
        <dbReference type="Pfam" id="PF04542"/>
    </source>
</evidence>
<comment type="similarity">
    <text evidence="1">Belongs to the sigma-70 factor family. ECF subfamily.</text>
</comment>
<dbReference type="EMBL" id="LAPZ01000013">
    <property type="protein sequence ID" value="OSY87298.1"/>
    <property type="molecule type" value="Genomic_DNA"/>
</dbReference>
<dbReference type="OrthoDB" id="9780326at2"/>
<dbReference type="InterPro" id="IPR013325">
    <property type="entry name" value="RNA_pol_sigma_r2"/>
</dbReference>
<dbReference type="InterPro" id="IPR039425">
    <property type="entry name" value="RNA_pol_sigma-70-like"/>
</dbReference>
<evidence type="ECO:0000313" key="7">
    <source>
        <dbReference type="EMBL" id="OSY87298.1"/>
    </source>
</evidence>
<evidence type="ECO:0000256" key="3">
    <source>
        <dbReference type="ARBA" id="ARBA00023082"/>
    </source>
</evidence>
<dbReference type="InterPro" id="IPR007627">
    <property type="entry name" value="RNA_pol_sigma70_r2"/>
</dbReference>
<dbReference type="Pfam" id="PF08281">
    <property type="entry name" value="Sigma70_r4_2"/>
    <property type="match status" value="1"/>
</dbReference>
<evidence type="ECO:0000259" key="6">
    <source>
        <dbReference type="Pfam" id="PF08281"/>
    </source>
</evidence>
<dbReference type="InterPro" id="IPR013324">
    <property type="entry name" value="RNA_pol_sigma_r3/r4-like"/>
</dbReference>
<dbReference type="Gene3D" id="1.10.10.10">
    <property type="entry name" value="Winged helix-like DNA-binding domain superfamily/Winged helix DNA-binding domain"/>
    <property type="match status" value="1"/>
</dbReference>
<organism evidence="7 8">
    <name type="scientific">Tenacibaculum holothuriorum</name>
    <dbReference type="NCBI Taxonomy" id="1635173"/>
    <lineage>
        <taxon>Bacteria</taxon>
        <taxon>Pseudomonadati</taxon>
        <taxon>Bacteroidota</taxon>
        <taxon>Flavobacteriia</taxon>
        <taxon>Flavobacteriales</taxon>
        <taxon>Flavobacteriaceae</taxon>
        <taxon>Tenacibaculum</taxon>
    </lineage>
</organism>
<name>A0A1Y2PC97_9FLAO</name>
<protein>
    <submittedName>
        <fullName evidence="7">RNA polymerase</fullName>
    </submittedName>
</protein>
<sequence>MSNDFYTSSILPHSGIIIKICRAYTDSQEDFEDFYQEVCLQIWKSRNAFQNKSKWSTWIYRITLNVCLTLSKKNNRKGYTMEKLPEIPEESKAFENENLNLLYDAIKKLSEVDRAIILLHLEENPYKEIATIIGTSANNIAVRINRIKKQLKILLDGKIN</sequence>
<dbReference type="InterPro" id="IPR014284">
    <property type="entry name" value="RNA_pol_sigma-70_dom"/>
</dbReference>
<feature type="domain" description="RNA polymerase sigma factor 70 region 4 type 2" evidence="6">
    <location>
        <begin position="100"/>
        <end position="151"/>
    </location>
</feature>
<comment type="caution">
    <text evidence="7">The sequence shown here is derived from an EMBL/GenBank/DDBJ whole genome shotgun (WGS) entry which is preliminary data.</text>
</comment>
<dbReference type="AlphaFoldDB" id="A0A1Y2PC97"/>
<evidence type="ECO:0000256" key="2">
    <source>
        <dbReference type="ARBA" id="ARBA00023015"/>
    </source>
</evidence>
<gene>
    <name evidence="7" type="ORF">WH52_12475</name>
</gene>
<dbReference type="Gene3D" id="1.10.1740.10">
    <property type="match status" value="1"/>
</dbReference>
<dbReference type="RefSeq" id="WP_086031325.1">
    <property type="nucleotide sequence ID" value="NZ_LAPZ01000013.1"/>
</dbReference>
<evidence type="ECO:0000313" key="8">
    <source>
        <dbReference type="Proteomes" id="UP000194221"/>
    </source>
</evidence>